<reference evidence="1 2" key="1">
    <citation type="submission" date="2023-12" db="EMBL/GenBank/DDBJ databases">
        <title>Baltic Sea Cyanobacteria.</title>
        <authorList>
            <person name="Delbaje E."/>
            <person name="Fewer D.P."/>
            <person name="Shishido T.K."/>
        </authorList>
    </citation>
    <scope>NUCLEOTIDE SEQUENCE [LARGE SCALE GENOMIC DNA]</scope>
    <source>
        <strain evidence="1 2">CCNP 1315</strain>
    </source>
</reference>
<gene>
    <name evidence="1" type="ORF">VB854_05305</name>
</gene>
<keyword evidence="2" id="KW-1185">Reference proteome</keyword>
<evidence type="ECO:0000313" key="1">
    <source>
        <dbReference type="EMBL" id="MEA5518361.1"/>
    </source>
</evidence>
<dbReference type="Proteomes" id="UP001301728">
    <property type="component" value="Unassembled WGS sequence"/>
</dbReference>
<proteinExistence type="predicted"/>
<accession>A0ABU5TUP3</accession>
<protein>
    <submittedName>
        <fullName evidence="1">Uncharacterized protein</fullName>
    </submittedName>
</protein>
<evidence type="ECO:0000313" key="2">
    <source>
        <dbReference type="Proteomes" id="UP001301728"/>
    </source>
</evidence>
<name>A0ABU5TUP3_9CYAN</name>
<dbReference type="RefSeq" id="WP_323220647.1">
    <property type="nucleotide sequence ID" value="NZ_JAYGHT010000009.1"/>
</dbReference>
<organism evidence="1 2">
    <name type="scientific">Limnoraphis robusta CCNP1315</name>
    <dbReference type="NCBI Taxonomy" id="3110306"/>
    <lineage>
        <taxon>Bacteria</taxon>
        <taxon>Bacillati</taxon>
        <taxon>Cyanobacteriota</taxon>
        <taxon>Cyanophyceae</taxon>
        <taxon>Oscillatoriophycideae</taxon>
        <taxon>Oscillatoriales</taxon>
        <taxon>Sirenicapillariaceae</taxon>
        <taxon>Limnoraphis</taxon>
    </lineage>
</organism>
<sequence length="105" mass="12026">MKLKQSILAEHMAFLLSIPPESNLAKLLKLCLAAKYDGDNLGKDSLEMSRELMKDPSSLPYWIQEVIKSDHKYGKEEVAAFGEMELKNTDEYMKKLWAELESLDC</sequence>
<comment type="caution">
    <text evidence="1">The sequence shown here is derived from an EMBL/GenBank/DDBJ whole genome shotgun (WGS) entry which is preliminary data.</text>
</comment>
<dbReference type="EMBL" id="JAYGHT010000009">
    <property type="protein sequence ID" value="MEA5518361.1"/>
    <property type="molecule type" value="Genomic_DNA"/>
</dbReference>